<feature type="compositionally biased region" description="Basic and acidic residues" evidence="1">
    <location>
        <begin position="417"/>
        <end position="426"/>
    </location>
</feature>
<evidence type="ECO:0000313" key="3">
    <source>
        <dbReference type="Proteomes" id="UP001515480"/>
    </source>
</evidence>
<gene>
    <name evidence="2" type="ORF">AB1Y20_016328</name>
</gene>
<evidence type="ECO:0008006" key="4">
    <source>
        <dbReference type="Google" id="ProtNLM"/>
    </source>
</evidence>
<feature type="compositionally biased region" description="Polar residues" evidence="1">
    <location>
        <begin position="401"/>
        <end position="412"/>
    </location>
</feature>
<organism evidence="2 3">
    <name type="scientific">Prymnesium parvum</name>
    <name type="common">Toxic golden alga</name>
    <dbReference type="NCBI Taxonomy" id="97485"/>
    <lineage>
        <taxon>Eukaryota</taxon>
        <taxon>Haptista</taxon>
        <taxon>Haptophyta</taxon>
        <taxon>Prymnesiophyceae</taxon>
        <taxon>Prymnesiales</taxon>
        <taxon>Prymnesiaceae</taxon>
        <taxon>Prymnesium</taxon>
    </lineage>
</organism>
<keyword evidence="3" id="KW-1185">Reference proteome</keyword>
<proteinExistence type="predicted"/>
<feature type="region of interest" description="Disordered" evidence="1">
    <location>
        <begin position="394"/>
        <end position="442"/>
    </location>
</feature>
<reference evidence="2 3" key="1">
    <citation type="journal article" date="2024" name="Science">
        <title>Giant polyketide synthase enzymes in the biosynthesis of giant marine polyether toxins.</title>
        <authorList>
            <person name="Fallon T.R."/>
            <person name="Shende V.V."/>
            <person name="Wierzbicki I.H."/>
            <person name="Pendleton A.L."/>
            <person name="Watervoot N.F."/>
            <person name="Auber R.P."/>
            <person name="Gonzalez D.J."/>
            <person name="Wisecaver J.H."/>
            <person name="Moore B.S."/>
        </authorList>
    </citation>
    <scope>NUCLEOTIDE SEQUENCE [LARGE SCALE GENOMIC DNA]</scope>
    <source>
        <strain evidence="2 3">12B1</strain>
    </source>
</reference>
<name>A0AB34ICZ9_PRYPA</name>
<sequence length="678" mass="76800">MLIACILNAAAMNGCTLTNERITQALANDSAQSLLHLWSFDVTDTDKGSPLYLPVRKPAPKCRSFSKEQCPQTDDTCDCNSVTRFYRKYTQPSRSATSDVDLSNLRVFFLEGHTGPMNDMAAFLNQVIGVPTNNFDHMVFLQALILRNQINPKYTESRGKLLGGNFSLQINQFLTETRSGHWFTMPNCERRGCRRAAYDDTLRRSFADKFGKMFESRIDVVACNFPTWQCMLFMYINVTVAMRYTHRYDHHLQGVRLPKSFQKKQLLSYAASKQLPESAAQEAAYVLRRMAKRPNVFLTASNPYDWLYLRWTIGVNASPWAGLSVQLSSIPYTGTRPQVLFCCGSSPYNKAIKRMADVIVNTSRAQATSSNSPVLEFAWLSELYPKGWECHKGKHPKELNTTDQNETSSTTGRRLRARDTEQEHSSTGRKSRLRRAKPTSTKPATIQCGYRYSDVAAHPFAVLLPYSVHSYGFVQAYSMGLPILVPSLRLLATLHHRTGFMGHKGPGNVPWRATPHLPQRTFLTNDGGLWYSPESPAKGAPCCEYEPNDGCSVNAAARWLQFADFYQWPGLLYYDTPAHLITLARSLASNETWRHTISKSQKRFFRRRALGSVRCSPGTRVVASVLQGHFEERTISTLRYMFREQARTEKHVRNGLSRALIAARRMRAASRDATAPHF</sequence>
<feature type="compositionally biased region" description="Basic residues" evidence="1">
    <location>
        <begin position="427"/>
        <end position="437"/>
    </location>
</feature>
<accession>A0AB34ICZ9</accession>
<dbReference type="Proteomes" id="UP001515480">
    <property type="component" value="Unassembled WGS sequence"/>
</dbReference>
<dbReference type="AlphaFoldDB" id="A0AB34ICZ9"/>
<dbReference type="EMBL" id="JBGBPQ010000029">
    <property type="protein sequence ID" value="KAL1496372.1"/>
    <property type="molecule type" value="Genomic_DNA"/>
</dbReference>
<comment type="caution">
    <text evidence="2">The sequence shown here is derived from an EMBL/GenBank/DDBJ whole genome shotgun (WGS) entry which is preliminary data.</text>
</comment>
<evidence type="ECO:0000256" key="1">
    <source>
        <dbReference type="SAM" id="MobiDB-lite"/>
    </source>
</evidence>
<protein>
    <recommendedName>
        <fullName evidence="4">Protein xylosyltransferase</fullName>
    </recommendedName>
</protein>
<evidence type="ECO:0000313" key="2">
    <source>
        <dbReference type="EMBL" id="KAL1496372.1"/>
    </source>
</evidence>